<sequence length="124" mass="12944">MTLLVRFTSGIPRRVGSTSNTMKRSEDNAGKSGEGLLQFVPGVPSPASSSPSSPPTTHSVLPLSHTTASATSSRSPLSPSCALLVSHRQPRIVRPCSRGDPRVGARVPGLVGYTCSTLLESEEC</sequence>
<protein>
    <submittedName>
        <fullName evidence="1">Uncharacterized protein</fullName>
    </submittedName>
</protein>
<accession>A0ACB8T1V4</accession>
<reference evidence="1" key="1">
    <citation type="submission" date="2021-03" db="EMBL/GenBank/DDBJ databases">
        <authorList>
            <consortium name="DOE Joint Genome Institute"/>
            <person name="Ahrendt S."/>
            <person name="Looney B.P."/>
            <person name="Miyauchi S."/>
            <person name="Morin E."/>
            <person name="Drula E."/>
            <person name="Courty P.E."/>
            <person name="Chicoki N."/>
            <person name="Fauchery L."/>
            <person name="Kohler A."/>
            <person name="Kuo A."/>
            <person name="Labutti K."/>
            <person name="Pangilinan J."/>
            <person name="Lipzen A."/>
            <person name="Riley R."/>
            <person name="Andreopoulos W."/>
            <person name="He G."/>
            <person name="Johnson J."/>
            <person name="Barry K.W."/>
            <person name="Grigoriev I.V."/>
            <person name="Nagy L."/>
            <person name="Hibbett D."/>
            <person name="Henrissat B."/>
            <person name="Matheny P.B."/>
            <person name="Labbe J."/>
            <person name="Martin F."/>
        </authorList>
    </citation>
    <scope>NUCLEOTIDE SEQUENCE</scope>
    <source>
        <strain evidence="1">HHB10654</strain>
    </source>
</reference>
<reference evidence="1" key="2">
    <citation type="journal article" date="2022" name="New Phytol.">
        <title>Evolutionary transition to the ectomycorrhizal habit in the genomes of a hyperdiverse lineage of mushroom-forming fungi.</title>
        <authorList>
            <person name="Looney B."/>
            <person name="Miyauchi S."/>
            <person name="Morin E."/>
            <person name="Drula E."/>
            <person name="Courty P.E."/>
            <person name="Kohler A."/>
            <person name="Kuo A."/>
            <person name="LaButti K."/>
            <person name="Pangilinan J."/>
            <person name="Lipzen A."/>
            <person name="Riley R."/>
            <person name="Andreopoulos W."/>
            <person name="He G."/>
            <person name="Johnson J."/>
            <person name="Nolan M."/>
            <person name="Tritt A."/>
            <person name="Barry K.W."/>
            <person name="Grigoriev I.V."/>
            <person name="Nagy L.G."/>
            <person name="Hibbett D."/>
            <person name="Henrissat B."/>
            <person name="Matheny P.B."/>
            <person name="Labbe J."/>
            <person name="Martin F.M."/>
        </authorList>
    </citation>
    <scope>NUCLEOTIDE SEQUENCE</scope>
    <source>
        <strain evidence="1">HHB10654</strain>
    </source>
</reference>
<dbReference type="EMBL" id="MU277207">
    <property type="protein sequence ID" value="KAI0062452.1"/>
    <property type="molecule type" value="Genomic_DNA"/>
</dbReference>
<dbReference type="Proteomes" id="UP000814140">
    <property type="component" value="Unassembled WGS sequence"/>
</dbReference>
<keyword evidence="2" id="KW-1185">Reference proteome</keyword>
<name>A0ACB8T1V4_9AGAM</name>
<gene>
    <name evidence="1" type="ORF">BV25DRAFT_1825447</name>
</gene>
<proteinExistence type="predicted"/>
<organism evidence="1 2">
    <name type="scientific">Artomyces pyxidatus</name>
    <dbReference type="NCBI Taxonomy" id="48021"/>
    <lineage>
        <taxon>Eukaryota</taxon>
        <taxon>Fungi</taxon>
        <taxon>Dikarya</taxon>
        <taxon>Basidiomycota</taxon>
        <taxon>Agaricomycotina</taxon>
        <taxon>Agaricomycetes</taxon>
        <taxon>Russulales</taxon>
        <taxon>Auriscalpiaceae</taxon>
        <taxon>Artomyces</taxon>
    </lineage>
</organism>
<comment type="caution">
    <text evidence="1">The sequence shown here is derived from an EMBL/GenBank/DDBJ whole genome shotgun (WGS) entry which is preliminary data.</text>
</comment>
<evidence type="ECO:0000313" key="2">
    <source>
        <dbReference type="Proteomes" id="UP000814140"/>
    </source>
</evidence>
<evidence type="ECO:0000313" key="1">
    <source>
        <dbReference type="EMBL" id="KAI0062452.1"/>
    </source>
</evidence>